<keyword evidence="2" id="KW-0812">Transmembrane</keyword>
<comment type="caution">
    <text evidence="3">The sequence shown here is derived from an EMBL/GenBank/DDBJ whole genome shotgun (WGS) entry which is preliminary data.</text>
</comment>
<dbReference type="PANTHER" id="PTHR48007:SF4">
    <property type="entry name" value="LEUCINE-RICH REPEAT RECEPTOR-LIKE PROTEIN KINASE PXC1"/>
    <property type="match status" value="1"/>
</dbReference>
<proteinExistence type="predicted"/>
<evidence type="ECO:0000256" key="2">
    <source>
        <dbReference type="SAM" id="Phobius"/>
    </source>
</evidence>
<dbReference type="Gene3D" id="3.80.10.10">
    <property type="entry name" value="Ribonuclease Inhibitor"/>
    <property type="match status" value="1"/>
</dbReference>
<dbReference type="AlphaFoldDB" id="A0A507FJZ2"/>
<feature type="region of interest" description="Disordered" evidence="1">
    <location>
        <begin position="1"/>
        <end position="32"/>
    </location>
</feature>
<dbReference type="EMBL" id="QEAP01000042">
    <property type="protein sequence ID" value="TPX76583.1"/>
    <property type="molecule type" value="Genomic_DNA"/>
</dbReference>
<evidence type="ECO:0000313" key="3">
    <source>
        <dbReference type="EMBL" id="TPX76583.1"/>
    </source>
</evidence>
<keyword evidence="2" id="KW-0472">Membrane</keyword>
<dbReference type="SUPFAM" id="SSF52058">
    <property type="entry name" value="L domain-like"/>
    <property type="match status" value="1"/>
</dbReference>
<name>A0A507FJZ2_9FUNG</name>
<sequence length="996" mass="106599">MLALFQGRRTNQADQAVAPPLPPQQPAPVAPAAAAPEILPRQTVTRTVPTPAQITFRQRISQWSRQRPLPSSSRISRKRRKDFRWFTFVIASFLAAGLVYFVIFSGALPFGEESSSSPGNASGGIPPSSSAGVLDGCYDTSGSVYSLFKDESSSVNQTSAQCKAVLDMGKLFGFPIDANTTCNQNTTFTSPSDASSLLSAQFCNEEAVYYLHVENPPIPLPEVPQSFASFNNLSTLGMNNAFYGDKILAALFDTLQYSKYFQVLNMTGSIANSQNTSRILNGSIPELNARLADSKAYFIEFWVANNNLSGSIPSTLADNMQLMTVSNNTLLSGPLPASINANKTKQEEWTAALRCGLTNTTLCVPPSWKTQPACLRNAMLALPTCGGGEPKPLVEVDPKSKTNGFGFGSGGSSGGSTIGTTNAAQVASGVVSNVSKIVALMFGIVLLGSVGSIMYVQGKKLRKTRQSSEGSAAVTAAMAMNHGGPLVDLELQRANNFGLPEYTLHAEVEETAPLPPPGANVRGPENAAVAPTAPNVVVDGGRSHARINTTPVDTSTVGRKRALLLTLALFVFAVVAGGGLYWYLFGGETQYQQAEGCYDAEGRVFDLLDKRPVDQSGTQCQAVLSMAAEFGFTTTNVACSAKTVIQSGSDNTSYLAASFCDVNTVYNLTVTNPPRPSTQLPASLPSFPNLAVLEFHNALAGSNVLAPLIQWIETPKYLRILDLSGSIANQKIASRVLTGTIPEFSYKAIRREGMLSLVDLQNNNLNGTVPSSLGDTMAYFSVANNTLLSGPLPSAYFSNVTKSDRWTEARQCSFVNTSLCIPASWTMQPTCLLSTDTLMSYCNNTTTTTQSTPPPPRATRPSTGVSGYFVDGRNFSILSTMVSVAFFAILCISFWVYLRRRQMIRSDHEQQQLAGDRYVYARRNQEGAIEMRPVEELLPAYVPEVPKYEEAAAAGAGQQRVPLVQAEQSSLGGAAVATATPVQASVVTARPENRAT</sequence>
<gene>
    <name evidence="3" type="ORF">CcCBS67573_g02125</name>
</gene>
<keyword evidence="2" id="KW-1133">Transmembrane helix</keyword>
<dbReference type="OrthoDB" id="2148477at2759"/>
<dbReference type="InterPro" id="IPR032675">
    <property type="entry name" value="LRR_dom_sf"/>
</dbReference>
<feature type="transmembrane region" description="Helical" evidence="2">
    <location>
        <begin position="562"/>
        <end position="584"/>
    </location>
</feature>
<feature type="transmembrane region" description="Helical" evidence="2">
    <location>
        <begin position="875"/>
        <end position="898"/>
    </location>
</feature>
<dbReference type="InterPro" id="IPR046959">
    <property type="entry name" value="PRK1-6/SRF4-like"/>
</dbReference>
<evidence type="ECO:0000313" key="4">
    <source>
        <dbReference type="Proteomes" id="UP000320333"/>
    </source>
</evidence>
<accession>A0A507FJZ2</accession>
<reference evidence="3 4" key="1">
    <citation type="journal article" date="2019" name="Sci. Rep.">
        <title>Comparative genomics of chytrid fungi reveal insights into the obligate biotrophic and pathogenic lifestyle of Synchytrium endobioticum.</title>
        <authorList>
            <person name="van de Vossenberg B.T.L.H."/>
            <person name="Warris S."/>
            <person name="Nguyen H.D.T."/>
            <person name="van Gent-Pelzer M.P.E."/>
            <person name="Joly D.L."/>
            <person name="van de Geest H.C."/>
            <person name="Bonants P.J.M."/>
            <person name="Smith D.S."/>
            <person name="Levesque C.A."/>
            <person name="van der Lee T.A.J."/>
        </authorList>
    </citation>
    <scope>NUCLEOTIDE SEQUENCE [LARGE SCALE GENOMIC DNA]</scope>
    <source>
        <strain evidence="3 4">CBS 675.73</strain>
    </source>
</reference>
<organism evidence="3 4">
    <name type="scientific">Chytriomyces confervae</name>
    <dbReference type="NCBI Taxonomy" id="246404"/>
    <lineage>
        <taxon>Eukaryota</taxon>
        <taxon>Fungi</taxon>
        <taxon>Fungi incertae sedis</taxon>
        <taxon>Chytridiomycota</taxon>
        <taxon>Chytridiomycota incertae sedis</taxon>
        <taxon>Chytridiomycetes</taxon>
        <taxon>Chytridiales</taxon>
        <taxon>Chytriomycetaceae</taxon>
        <taxon>Chytriomyces</taxon>
    </lineage>
</organism>
<dbReference type="PANTHER" id="PTHR48007">
    <property type="entry name" value="LEUCINE-RICH REPEAT RECEPTOR-LIKE PROTEIN KINASE PXC1"/>
    <property type="match status" value="1"/>
</dbReference>
<evidence type="ECO:0008006" key="5">
    <source>
        <dbReference type="Google" id="ProtNLM"/>
    </source>
</evidence>
<evidence type="ECO:0000256" key="1">
    <source>
        <dbReference type="SAM" id="MobiDB-lite"/>
    </source>
</evidence>
<dbReference type="Proteomes" id="UP000320333">
    <property type="component" value="Unassembled WGS sequence"/>
</dbReference>
<protein>
    <recommendedName>
        <fullName evidence="5">L domain-like protein</fullName>
    </recommendedName>
</protein>
<keyword evidence="4" id="KW-1185">Reference proteome</keyword>
<feature type="compositionally biased region" description="Pro residues" evidence="1">
    <location>
        <begin position="19"/>
        <end position="29"/>
    </location>
</feature>
<feature type="transmembrane region" description="Helical" evidence="2">
    <location>
        <begin position="437"/>
        <end position="456"/>
    </location>
</feature>
<feature type="transmembrane region" description="Helical" evidence="2">
    <location>
        <begin position="83"/>
        <end position="108"/>
    </location>
</feature>